<proteinExistence type="predicted"/>
<comment type="catalytic activity">
    <reaction evidence="1">
        <text>Hydrolysis of terminal non-reducing alpha-L-rhamnose residues in alpha-L-rhamnosides.</text>
        <dbReference type="EC" id="3.2.1.40"/>
    </reaction>
</comment>
<dbReference type="InterPro" id="IPR016007">
    <property type="entry name" value="Alpha_rhamnosid"/>
</dbReference>
<dbReference type="InterPro" id="IPR008902">
    <property type="entry name" value="Rhamnosid_concanavalin"/>
</dbReference>
<dbReference type="STRING" id="183478.A0A364MRP8"/>
<dbReference type="PIRSF" id="PIRSF010631">
    <property type="entry name" value="A-rhamnsds"/>
    <property type="match status" value="1"/>
</dbReference>
<dbReference type="EC" id="3.2.1.40" evidence="2"/>
<reference evidence="9" key="1">
    <citation type="submission" date="2018-05" db="EMBL/GenBank/DDBJ databases">
        <title>Draft genome sequence of Stemphylium lycopersici strain CIDEFI 213.</title>
        <authorList>
            <person name="Medina R."/>
            <person name="Franco M.E.E."/>
            <person name="Lucentini C.G."/>
            <person name="Saparrat M.C.N."/>
            <person name="Balatti P.A."/>
        </authorList>
    </citation>
    <scope>NUCLEOTIDE SEQUENCE [LARGE SCALE GENOMIC DNA]</scope>
    <source>
        <strain evidence="9">CIDEFI 213</strain>
    </source>
</reference>
<evidence type="ECO:0000259" key="4">
    <source>
        <dbReference type="Pfam" id="PF05592"/>
    </source>
</evidence>
<evidence type="ECO:0000256" key="3">
    <source>
        <dbReference type="ARBA" id="ARBA00022801"/>
    </source>
</evidence>
<feature type="domain" description="Alpha-L-rhamnosidase C-terminal" evidence="7">
    <location>
        <begin position="792"/>
        <end position="853"/>
    </location>
</feature>
<feature type="domain" description="Alpha-L-rhamnosidase concanavalin-like" evidence="4">
    <location>
        <begin position="329"/>
        <end position="430"/>
    </location>
</feature>
<dbReference type="Pfam" id="PF05592">
    <property type="entry name" value="Bac_rhamnosid"/>
    <property type="match status" value="1"/>
</dbReference>
<evidence type="ECO:0000259" key="7">
    <source>
        <dbReference type="Pfam" id="PF17390"/>
    </source>
</evidence>
<dbReference type="Gene3D" id="2.60.420.10">
    <property type="entry name" value="Maltose phosphorylase, domain 3"/>
    <property type="match status" value="1"/>
</dbReference>
<name>A0A364MRP8_STELY</name>
<dbReference type="PANTHER" id="PTHR33307">
    <property type="entry name" value="ALPHA-RHAMNOSIDASE (EUROFUNG)"/>
    <property type="match status" value="1"/>
</dbReference>
<dbReference type="Pfam" id="PF17389">
    <property type="entry name" value="Bac_rhamnosid6H"/>
    <property type="match status" value="1"/>
</dbReference>
<evidence type="ECO:0000256" key="2">
    <source>
        <dbReference type="ARBA" id="ARBA00012652"/>
    </source>
</evidence>
<dbReference type="InterPro" id="IPR012341">
    <property type="entry name" value="6hp_glycosidase-like_sf"/>
</dbReference>
<evidence type="ECO:0000259" key="5">
    <source>
        <dbReference type="Pfam" id="PF08531"/>
    </source>
</evidence>
<evidence type="ECO:0000256" key="1">
    <source>
        <dbReference type="ARBA" id="ARBA00001445"/>
    </source>
</evidence>
<dbReference type="Proteomes" id="UP000249619">
    <property type="component" value="Unassembled WGS sequence"/>
</dbReference>
<organism evidence="8 9">
    <name type="scientific">Stemphylium lycopersici</name>
    <name type="common">Tomato gray leaf spot disease fungus</name>
    <name type="synonym">Thyrospora lycopersici</name>
    <dbReference type="NCBI Taxonomy" id="183478"/>
    <lineage>
        <taxon>Eukaryota</taxon>
        <taxon>Fungi</taxon>
        <taxon>Dikarya</taxon>
        <taxon>Ascomycota</taxon>
        <taxon>Pezizomycotina</taxon>
        <taxon>Dothideomycetes</taxon>
        <taxon>Pleosporomycetidae</taxon>
        <taxon>Pleosporales</taxon>
        <taxon>Pleosporineae</taxon>
        <taxon>Pleosporaceae</taxon>
        <taxon>Stemphylium</taxon>
    </lineage>
</organism>
<evidence type="ECO:0000313" key="8">
    <source>
        <dbReference type="EMBL" id="RAR01120.1"/>
    </source>
</evidence>
<dbReference type="GO" id="GO:0030596">
    <property type="term" value="F:alpha-L-rhamnosidase activity"/>
    <property type="evidence" value="ECO:0007669"/>
    <property type="project" value="UniProtKB-EC"/>
</dbReference>
<dbReference type="SUPFAM" id="SSF48208">
    <property type="entry name" value="Six-hairpin glycosidases"/>
    <property type="match status" value="1"/>
</dbReference>
<dbReference type="Gene3D" id="2.60.40.10">
    <property type="entry name" value="Immunoglobulins"/>
    <property type="match status" value="1"/>
</dbReference>
<dbReference type="Pfam" id="PF25788">
    <property type="entry name" value="Ig_Rha78A_N"/>
    <property type="match status" value="1"/>
</dbReference>
<feature type="domain" description="Bacterial alpha-L-rhamnosidase N-terminal" evidence="5">
    <location>
        <begin position="149"/>
        <end position="319"/>
    </location>
</feature>
<dbReference type="GO" id="GO:0005975">
    <property type="term" value="P:carbohydrate metabolic process"/>
    <property type="evidence" value="ECO:0007669"/>
    <property type="project" value="InterPro"/>
</dbReference>
<dbReference type="InterPro" id="IPR035398">
    <property type="entry name" value="Bac_rhamnosid_C"/>
</dbReference>
<comment type="caution">
    <text evidence="8">The sequence shown here is derived from an EMBL/GenBank/DDBJ whole genome shotgun (WGS) entry which is preliminary data.</text>
</comment>
<dbReference type="PANTHER" id="PTHR33307:SF6">
    <property type="entry name" value="ALPHA-RHAMNOSIDASE (EUROFUNG)-RELATED"/>
    <property type="match status" value="1"/>
</dbReference>
<dbReference type="EMBL" id="QGDH01000295">
    <property type="protein sequence ID" value="RAR01120.1"/>
    <property type="molecule type" value="Genomic_DNA"/>
</dbReference>
<feature type="domain" description="Alpha-L-rhamnosidase six-hairpin glycosidase" evidence="6">
    <location>
        <begin position="436"/>
        <end position="790"/>
    </location>
</feature>
<dbReference type="InterPro" id="IPR008928">
    <property type="entry name" value="6-hairpin_glycosidase_sf"/>
</dbReference>
<evidence type="ECO:0000259" key="6">
    <source>
        <dbReference type="Pfam" id="PF17389"/>
    </source>
</evidence>
<dbReference type="InterPro" id="IPR013783">
    <property type="entry name" value="Ig-like_fold"/>
</dbReference>
<gene>
    <name evidence="8" type="ORF">DDE83_008979</name>
</gene>
<dbReference type="AlphaFoldDB" id="A0A364MRP8"/>
<dbReference type="InterPro" id="IPR013737">
    <property type="entry name" value="Bac_rhamnosid_N"/>
</dbReference>
<keyword evidence="9" id="KW-1185">Reference proteome</keyword>
<dbReference type="Pfam" id="PF17390">
    <property type="entry name" value="Bac_rhamnosid_C"/>
    <property type="match status" value="1"/>
</dbReference>
<dbReference type="Pfam" id="PF08531">
    <property type="entry name" value="Bac_rhamnosid_N"/>
    <property type="match status" value="1"/>
</dbReference>
<evidence type="ECO:0000313" key="9">
    <source>
        <dbReference type="Proteomes" id="UP000249619"/>
    </source>
</evidence>
<dbReference type="InterPro" id="IPR035396">
    <property type="entry name" value="Bac_rhamnosid6H"/>
</dbReference>
<sequence length="869" mass="96630">MTSIKDVRFEHYRPEHALGVHETKPRISWTYISSETFKQQSYNVEISDTTATGKTEILSSASVVSSSSQLELWPLSTPLKSRQRISIRVQGWSDKGETTSWSEPSVLETGLLSPSDWTAKRITGSRARDPTKSHPEQLYRRFFNVDRLVASARLYITAQGLYEAEINGVRVGDYFLGPGFTEYNDRLQYQTYDVTRLLRPGRNCIGARVAEGWFNGRIGFEGGKRNIWGDTNTLIAQLEATLDDGSVQQVVSDESWTVTEGPTRLAEIYDGEKYDATKEVDGWSLGGGGNSSWQAVEVLDPLPERTKLVAGYGEPVRRIETVKPVEQITTPSGKTILDFGQNIVGYVRIKNVRGAAGHKITLKHAEVLEHDELGTRPLRDCKATDEYILKGSDKAESWEPRFTFHGFRYAQVDNWPVDFSLLDSIEAVVCHTDMQKAGHFECSDANLNKLYENVCWSMRSNFLSIPTDCPQRDERLGWTGDLALFAPTAAYIYNCTGILKNWHIDLGICQERRGGLPPMVCPDPLEGHQFWDLGIPTAIWHDVAVLGPWAMYNATGDVEILRTQYASMQGWIGKIQRHEGSLTPNLWHPDVYQLGDWLDPSAPPDAPWQSKTDSKLASDAFLVQTLRLMSCIATLLGHTTDAKAYETDFTAAHAQFQLEYITPNGRLVNESQTAYALSIVFQLLDPSQVAHAGARLARLVSLGAFKIGTGFAGTPYILRALCLTGHSHVAYAMLLNQSCPSWLYAVSMGATTTWERWDSMLPDGSVNPGEMTSFNHYAYGAVATFLHECVAGLRCVEAGWRRVRIEPVIGGGITSARASHVSPFGEVSVAWRIVKGVFRVDIVVPQGVTAEIWPVKAISPLPFDFQASE</sequence>
<dbReference type="Gene3D" id="1.50.10.10">
    <property type="match status" value="1"/>
</dbReference>
<keyword evidence="3" id="KW-0378">Hydrolase</keyword>
<accession>A0A364MRP8</accession>
<protein>
    <recommendedName>
        <fullName evidence="2">alpha-L-rhamnosidase</fullName>
        <ecNumber evidence="2">3.2.1.40</ecNumber>
    </recommendedName>
</protein>
<dbReference type="Gene3D" id="2.60.120.260">
    <property type="entry name" value="Galactose-binding domain-like"/>
    <property type="match status" value="2"/>
</dbReference>
<dbReference type="OrthoDB" id="10036721at2759"/>